<keyword evidence="3" id="KW-1185">Reference proteome</keyword>
<dbReference type="Gene3D" id="1.25.40.10">
    <property type="entry name" value="Tetratricopeptide repeat domain"/>
    <property type="match status" value="1"/>
</dbReference>
<accession>K3WES0</accession>
<feature type="compositionally biased region" description="Low complexity" evidence="1">
    <location>
        <begin position="206"/>
        <end position="218"/>
    </location>
</feature>
<dbReference type="AlphaFoldDB" id="K3WES0"/>
<dbReference type="EnsemblProtists" id="PYU1_T003461">
    <property type="protein sequence ID" value="PYU1_T003461"/>
    <property type="gene ID" value="PYU1_G003451"/>
</dbReference>
<dbReference type="VEuPathDB" id="FungiDB:PYU1_G003451"/>
<dbReference type="EMBL" id="GL376603">
    <property type="status" value="NOT_ANNOTATED_CDS"/>
    <property type="molecule type" value="Genomic_DNA"/>
</dbReference>
<reference evidence="3" key="1">
    <citation type="journal article" date="2010" name="Genome Biol.">
        <title>Genome sequence of the necrotrophic plant pathogen Pythium ultimum reveals original pathogenicity mechanisms and effector repertoire.</title>
        <authorList>
            <person name="Levesque C.A."/>
            <person name="Brouwer H."/>
            <person name="Cano L."/>
            <person name="Hamilton J.P."/>
            <person name="Holt C."/>
            <person name="Huitema E."/>
            <person name="Raffaele S."/>
            <person name="Robideau G.P."/>
            <person name="Thines M."/>
            <person name="Win J."/>
            <person name="Zerillo M.M."/>
            <person name="Beakes G.W."/>
            <person name="Boore J.L."/>
            <person name="Busam D."/>
            <person name="Dumas B."/>
            <person name="Ferriera S."/>
            <person name="Fuerstenberg S.I."/>
            <person name="Gachon C.M."/>
            <person name="Gaulin E."/>
            <person name="Govers F."/>
            <person name="Grenville-Briggs L."/>
            <person name="Horner N."/>
            <person name="Hostetler J."/>
            <person name="Jiang R.H."/>
            <person name="Johnson J."/>
            <person name="Krajaejun T."/>
            <person name="Lin H."/>
            <person name="Meijer H.J."/>
            <person name="Moore B."/>
            <person name="Morris P."/>
            <person name="Phuntmart V."/>
            <person name="Puiu D."/>
            <person name="Shetty J."/>
            <person name="Stajich J.E."/>
            <person name="Tripathy S."/>
            <person name="Wawra S."/>
            <person name="van West P."/>
            <person name="Whitty B.R."/>
            <person name="Coutinho P.M."/>
            <person name="Henrissat B."/>
            <person name="Martin F."/>
            <person name="Thomas P.D."/>
            <person name="Tyler B.M."/>
            <person name="De Vries R.P."/>
            <person name="Kamoun S."/>
            <person name="Yandell M."/>
            <person name="Tisserat N."/>
            <person name="Buell C.R."/>
        </authorList>
    </citation>
    <scope>NUCLEOTIDE SEQUENCE</scope>
    <source>
        <strain evidence="3">DAOM:BR144</strain>
    </source>
</reference>
<protein>
    <submittedName>
        <fullName evidence="2">Uncharacterized protein</fullName>
    </submittedName>
</protein>
<dbReference type="HOGENOM" id="CLU_1055493_0_0_1"/>
<reference evidence="3" key="2">
    <citation type="submission" date="2010-04" db="EMBL/GenBank/DDBJ databases">
        <authorList>
            <person name="Buell R."/>
            <person name="Hamilton J."/>
            <person name="Hostetler J."/>
        </authorList>
    </citation>
    <scope>NUCLEOTIDE SEQUENCE [LARGE SCALE GENOMIC DNA]</scope>
    <source>
        <strain evidence="3">DAOM:BR144</strain>
    </source>
</reference>
<evidence type="ECO:0000256" key="1">
    <source>
        <dbReference type="SAM" id="MobiDB-lite"/>
    </source>
</evidence>
<feature type="region of interest" description="Disordered" evidence="1">
    <location>
        <begin position="126"/>
        <end position="264"/>
    </location>
</feature>
<evidence type="ECO:0000313" key="3">
    <source>
        <dbReference type="Proteomes" id="UP000019132"/>
    </source>
</evidence>
<name>K3WES0_GLOUD</name>
<feature type="compositionally biased region" description="Basic residues" evidence="1">
    <location>
        <begin position="186"/>
        <end position="205"/>
    </location>
</feature>
<dbReference type="Proteomes" id="UP000019132">
    <property type="component" value="Unassembled WGS sequence"/>
</dbReference>
<feature type="compositionally biased region" description="Low complexity" evidence="1">
    <location>
        <begin position="99"/>
        <end position="108"/>
    </location>
</feature>
<feature type="compositionally biased region" description="Basic residues" evidence="1">
    <location>
        <begin position="162"/>
        <end position="180"/>
    </location>
</feature>
<evidence type="ECO:0000313" key="2">
    <source>
        <dbReference type="EnsemblProtists" id="PYU1_T003461"/>
    </source>
</evidence>
<dbReference type="InParanoid" id="K3WES0"/>
<dbReference type="InterPro" id="IPR011990">
    <property type="entry name" value="TPR-like_helical_dom_sf"/>
</dbReference>
<proteinExistence type="predicted"/>
<reference evidence="2" key="3">
    <citation type="submission" date="2015-02" db="UniProtKB">
        <authorList>
            <consortium name="EnsemblProtists"/>
        </authorList>
    </citation>
    <scope>IDENTIFICATION</scope>
    <source>
        <strain evidence="2">DAOM BR144</strain>
    </source>
</reference>
<sequence length="264" mass="30556">MFARGKALAAVQQYSDAIRDFDAVRKLNPQFPDLDAELSRARGKLRHSRHVDIPSSSMKPLKRRSYSKDRVDLRDNEQVNAGIGTIQPDRDDGTHRVRSSSSSVSVSRTNLEKDRLRKLLEDEEYQKKRDRERRRKREASRDSGSDRYSSSSIDDEEDDSKKKRRKKSAKKNKTSGKKSHRDKDKKSSKKKKKKAKKSHHRRKRSSSLPSLLSDYSSDSDSDRSRHKRRRDAKANSDIVVDDGSPANDEAPHPILARQRHRIWN</sequence>
<organism evidence="2 3">
    <name type="scientific">Globisporangium ultimum (strain ATCC 200006 / CBS 805.95 / DAOM BR144)</name>
    <name type="common">Pythium ultimum</name>
    <dbReference type="NCBI Taxonomy" id="431595"/>
    <lineage>
        <taxon>Eukaryota</taxon>
        <taxon>Sar</taxon>
        <taxon>Stramenopiles</taxon>
        <taxon>Oomycota</taxon>
        <taxon>Peronosporomycetes</taxon>
        <taxon>Pythiales</taxon>
        <taxon>Pythiaceae</taxon>
        <taxon>Globisporangium</taxon>
    </lineage>
</organism>
<feature type="compositionally biased region" description="Basic and acidic residues" evidence="1">
    <location>
        <begin position="66"/>
        <end position="77"/>
    </location>
</feature>
<feature type="region of interest" description="Disordered" evidence="1">
    <location>
        <begin position="41"/>
        <end position="111"/>
    </location>
</feature>
<dbReference type="eggNOG" id="ENOG502TDH0">
    <property type="taxonomic scope" value="Eukaryota"/>
</dbReference>